<dbReference type="EMBL" id="CP075865">
    <property type="protein sequence ID" value="QYS96771.1"/>
    <property type="molecule type" value="Genomic_DNA"/>
</dbReference>
<dbReference type="AlphaFoldDB" id="A0A8G0L6R1"/>
<accession>A0A8G0L6R1</accession>
<keyword evidence="2" id="KW-0732">Signal</keyword>
<protein>
    <recommendedName>
        <fullName evidence="5">GPI anchored protein</fullName>
    </recommendedName>
</protein>
<evidence type="ECO:0008006" key="5">
    <source>
        <dbReference type="Google" id="ProtNLM"/>
    </source>
</evidence>
<feature type="chain" id="PRO_5034256242" description="GPI anchored protein" evidence="2">
    <location>
        <begin position="26"/>
        <end position="312"/>
    </location>
</feature>
<proteinExistence type="predicted"/>
<feature type="signal peptide" evidence="2">
    <location>
        <begin position="1"/>
        <end position="25"/>
    </location>
</feature>
<keyword evidence="4" id="KW-1185">Reference proteome</keyword>
<feature type="compositionally biased region" description="Polar residues" evidence="1">
    <location>
        <begin position="206"/>
        <end position="217"/>
    </location>
</feature>
<evidence type="ECO:0000256" key="1">
    <source>
        <dbReference type="SAM" id="MobiDB-lite"/>
    </source>
</evidence>
<dbReference type="Proteomes" id="UP000826661">
    <property type="component" value="Chromosome II"/>
</dbReference>
<organism evidence="3 4">
    <name type="scientific">Trichoderma simmonsii</name>
    <dbReference type="NCBI Taxonomy" id="1491479"/>
    <lineage>
        <taxon>Eukaryota</taxon>
        <taxon>Fungi</taxon>
        <taxon>Dikarya</taxon>
        <taxon>Ascomycota</taxon>
        <taxon>Pezizomycotina</taxon>
        <taxon>Sordariomycetes</taxon>
        <taxon>Hypocreomycetidae</taxon>
        <taxon>Hypocreales</taxon>
        <taxon>Hypocreaceae</taxon>
        <taxon>Trichoderma</taxon>
    </lineage>
</organism>
<evidence type="ECO:0000313" key="4">
    <source>
        <dbReference type="Proteomes" id="UP000826661"/>
    </source>
</evidence>
<evidence type="ECO:0000313" key="3">
    <source>
        <dbReference type="EMBL" id="QYS96771.1"/>
    </source>
</evidence>
<feature type="compositionally biased region" description="Low complexity" evidence="1">
    <location>
        <begin position="182"/>
        <end position="200"/>
    </location>
</feature>
<name>A0A8G0L6R1_9HYPO</name>
<reference evidence="3 4" key="1">
    <citation type="journal article" date="2021" name="BMC Genomics">
        <title>Telomere-to-telomere genome assembly of asparaginase-producing Trichoderma simmonsii.</title>
        <authorList>
            <person name="Chung D."/>
            <person name="Kwon Y.M."/>
            <person name="Yang Y."/>
        </authorList>
    </citation>
    <scope>NUCLEOTIDE SEQUENCE [LARGE SCALE GENOMIC DNA]</scope>
    <source>
        <strain evidence="3 4">GH-Sj1</strain>
    </source>
</reference>
<feature type="compositionally biased region" description="Low complexity" evidence="1">
    <location>
        <begin position="218"/>
        <end position="248"/>
    </location>
</feature>
<feature type="compositionally biased region" description="Gly residues" evidence="1">
    <location>
        <begin position="166"/>
        <end position="181"/>
    </location>
</feature>
<gene>
    <name evidence="3" type="ORF">H0G86_004010</name>
</gene>
<evidence type="ECO:0000256" key="2">
    <source>
        <dbReference type="SAM" id="SignalP"/>
    </source>
</evidence>
<feature type="compositionally biased region" description="Low complexity" evidence="1">
    <location>
        <begin position="262"/>
        <end position="272"/>
    </location>
</feature>
<feature type="region of interest" description="Disordered" evidence="1">
    <location>
        <begin position="166"/>
        <end position="272"/>
    </location>
</feature>
<sequence>MVSNSVMRCSLHTLLLLSLSSTTLAATNLFSRKPPARLLAQLSPSSPFHDASSHFQDASAVVIAAQCRPGEIVCNDGCMPSVGVCCTDGGGGFCKQGFSCVADGCCPIGHVCGDDFTCDLGEVPCGEKKCMPKDGVCCPSGSYCQAGEECFQNGFDHYCQRVGGSGDPKNGGGSKTTGGTIGIAETSSSRSQSTSLSKTTQGEAPASTSAETQGEAPTSTSAETQTETQTQGEESTSTSISSQSSSSTPINHPIVTPFLPNPSTTSTTTTEVASSSTTAAAAATTTSGGTPAAVKMSGVTLALVLVSIMMVL</sequence>